<evidence type="ECO:0000313" key="8">
    <source>
        <dbReference type="EMBL" id="RKN41244.1"/>
    </source>
</evidence>
<sequence length="208" mass="20061">MLPPALFARGQFSGAVAVGALLNTGFHGLLAPLYFPRVHGYGTVRAGFALLPAVGLVALGSGPAGRVTARTGPRLPVVVGLLVGAAGLACRTLAGPGTPCPALVAPPAAAGFGTSFTMPAATAAALEAAPAALGGASAVLNAARQTGSAVGVAVFGTLIARDTPAHAPGVRAAAAVGACAFLLGAALAARLLAGRGERRAAPRPRRPG</sequence>
<feature type="transmembrane region" description="Helical" evidence="7">
    <location>
        <begin position="47"/>
        <end position="65"/>
    </location>
</feature>
<keyword evidence="5 7" id="KW-0472">Membrane</keyword>
<feature type="transmembrane region" description="Helical" evidence="7">
    <location>
        <begin position="77"/>
        <end position="94"/>
    </location>
</feature>
<feature type="transmembrane region" description="Helical" evidence="7">
    <location>
        <begin position="172"/>
        <end position="193"/>
    </location>
</feature>
<evidence type="ECO:0000256" key="6">
    <source>
        <dbReference type="ARBA" id="ARBA00023251"/>
    </source>
</evidence>
<evidence type="ECO:0000256" key="4">
    <source>
        <dbReference type="ARBA" id="ARBA00022989"/>
    </source>
</evidence>
<gene>
    <name evidence="8" type="ORF">D7294_16080</name>
</gene>
<dbReference type="PANTHER" id="PTHR42718:SF9">
    <property type="entry name" value="MAJOR FACILITATOR SUPERFAMILY MULTIDRUG TRANSPORTER MFSC"/>
    <property type="match status" value="1"/>
</dbReference>
<evidence type="ECO:0000256" key="3">
    <source>
        <dbReference type="ARBA" id="ARBA00022692"/>
    </source>
</evidence>
<evidence type="ECO:0000256" key="1">
    <source>
        <dbReference type="ARBA" id="ARBA00004141"/>
    </source>
</evidence>
<keyword evidence="3 7" id="KW-0812">Transmembrane</keyword>
<dbReference type="AlphaFoldDB" id="A0A3A9YZW9"/>
<keyword evidence="9" id="KW-1185">Reference proteome</keyword>
<evidence type="ECO:0000313" key="9">
    <source>
        <dbReference type="Proteomes" id="UP000272474"/>
    </source>
</evidence>
<accession>A0A3A9YZW9</accession>
<organism evidence="8 9">
    <name type="scientific">Streptomyces hoynatensis</name>
    <dbReference type="NCBI Taxonomy" id="1141874"/>
    <lineage>
        <taxon>Bacteria</taxon>
        <taxon>Bacillati</taxon>
        <taxon>Actinomycetota</taxon>
        <taxon>Actinomycetes</taxon>
        <taxon>Kitasatosporales</taxon>
        <taxon>Streptomycetaceae</taxon>
        <taxon>Streptomyces</taxon>
    </lineage>
</organism>
<feature type="transmembrane region" description="Helical" evidence="7">
    <location>
        <begin position="12"/>
        <end position="35"/>
    </location>
</feature>
<dbReference type="SUPFAM" id="SSF103473">
    <property type="entry name" value="MFS general substrate transporter"/>
    <property type="match status" value="1"/>
</dbReference>
<dbReference type="EMBL" id="RBAL01000008">
    <property type="protein sequence ID" value="RKN41244.1"/>
    <property type="molecule type" value="Genomic_DNA"/>
</dbReference>
<keyword evidence="6" id="KW-0046">Antibiotic resistance</keyword>
<comment type="caution">
    <text evidence="8">The sequence shown here is derived from an EMBL/GenBank/DDBJ whole genome shotgun (WGS) entry which is preliminary data.</text>
</comment>
<dbReference type="InterPro" id="IPR011701">
    <property type="entry name" value="MFS"/>
</dbReference>
<dbReference type="InterPro" id="IPR036259">
    <property type="entry name" value="MFS_trans_sf"/>
</dbReference>
<reference evidence="8 9" key="1">
    <citation type="journal article" date="2014" name="Int. J. Syst. Evol. Microbiol.">
        <title>Streptomyces hoynatensis sp. nov., isolated from deep marine sediment.</title>
        <authorList>
            <person name="Veyisoglu A."/>
            <person name="Sahin N."/>
        </authorList>
    </citation>
    <scope>NUCLEOTIDE SEQUENCE [LARGE SCALE GENOMIC DNA]</scope>
    <source>
        <strain evidence="8 9">KCTC 29097</strain>
    </source>
</reference>
<comment type="subcellular location">
    <subcellularLocation>
        <location evidence="1">Membrane</location>
        <topology evidence="1">Multi-pass membrane protein</topology>
    </subcellularLocation>
</comment>
<evidence type="ECO:0000256" key="7">
    <source>
        <dbReference type="SAM" id="Phobius"/>
    </source>
</evidence>
<dbReference type="PANTHER" id="PTHR42718">
    <property type="entry name" value="MAJOR FACILITATOR SUPERFAMILY MULTIDRUG TRANSPORTER MFSC"/>
    <property type="match status" value="1"/>
</dbReference>
<protein>
    <recommendedName>
        <fullName evidence="10">MFS transporter</fullName>
    </recommendedName>
</protein>
<keyword evidence="4 7" id="KW-1133">Transmembrane helix</keyword>
<dbReference type="GO" id="GO:0022857">
    <property type="term" value="F:transmembrane transporter activity"/>
    <property type="evidence" value="ECO:0007669"/>
    <property type="project" value="InterPro"/>
</dbReference>
<evidence type="ECO:0000256" key="2">
    <source>
        <dbReference type="ARBA" id="ARBA00022448"/>
    </source>
</evidence>
<evidence type="ECO:0008006" key="10">
    <source>
        <dbReference type="Google" id="ProtNLM"/>
    </source>
</evidence>
<dbReference type="GO" id="GO:0016020">
    <property type="term" value="C:membrane"/>
    <property type="evidence" value="ECO:0007669"/>
    <property type="project" value="UniProtKB-SubCell"/>
</dbReference>
<dbReference type="RefSeq" id="WP_120680207.1">
    <property type="nucleotide sequence ID" value="NZ_RBAL01000008.1"/>
</dbReference>
<dbReference type="Proteomes" id="UP000272474">
    <property type="component" value="Unassembled WGS sequence"/>
</dbReference>
<dbReference type="Gene3D" id="1.20.1250.20">
    <property type="entry name" value="MFS general substrate transporter like domains"/>
    <property type="match status" value="1"/>
</dbReference>
<evidence type="ECO:0000256" key="5">
    <source>
        <dbReference type="ARBA" id="ARBA00023136"/>
    </source>
</evidence>
<dbReference type="GO" id="GO:0046677">
    <property type="term" value="P:response to antibiotic"/>
    <property type="evidence" value="ECO:0007669"/>
    <property type="project" value="UniProtKB-KW"/>
</dbReference>
<name>A0A3A9YZW9_9ACTN</name>
<proteinExistence type="predicted"/>
<dbReference type="Pfam" id="PF07690">
    <property type="entry name" value="MFS_1"/>
    <property type="match status" value="1"/>
</dbReference>
<keyword evidence="2" id="KW-0813">Transport</keyword>